<proteinExistence type="predicted"/>
<dbReference type="RefSeq" id="WP_089970128.1">
    <property type="nucleotide sequence ID" value="NZ_FOCQ01000012.1"/>
</dbReference>
<dbReference type="CDD" id="cd17535">
    <property type="entry name" value="REC_NarL-like"/>
    <property type="match status" value="1"/>
</dbReference>
<dbReference type="Pfam" id="PF00072">
    <property type="entry name" value="Response_reg"/>
    <property type="match status" value="1"/>
</dbReference>
<feature type="domain" description="HTH luxR-type" evidence="6">
    <location>
        <begin position="142"/>
        <end position="207"/>
    </location>
</feature>
<gene>
    <name evidence="8" type="ORF">SAMN05444955_1129</name>
</gene>
<feature type="modified residue" description="4-aspartylphosphate" evidence="5">
    <location>
        <position position="54"/>
    </location>
</feature>
<dbReference type="CDD" id="cd06170">
    <property type="entry name" value="LuxR_C_like"/>
    <property type="match status" value="1"/>
</dbReference>
<dbReference type="Pfam" id="PF00196">
    <property type="entry name" value="GerE"/>
    <property type="match status" value="1"/>
</dbReference>
<keyword evidence="4" id="KW-0804">Transcription</keyword>
<dbReference type="InterPro" id="IPR058245">
    <property type="entry name" value="NreC/VraR/RcsB-like_REC"/>
</dbReference>
<dbReference type="InterPro" id="IPR016032">
    <property type="entry name" value="Sig_transdc_resp-reg_C-effctor"/>
</dbReference>
<dbReference type="InterPro" id="IPR039420">
    <property type="entry name" value="WalR-like"/>
</dbReference>
<keyword evidence="9" id="KW-1185">Reference proteome</keyword>
<dbReference type="PANTHER" id="PTHR43214:SF37">
    <property type="entry name" value="TRANSCRIPTIONAL REGULATORY PROTEIN YDFI"/>
    <property type="match status" value="1"/>
</dbReference>
<feature type="domain" description="Response regulatory" evidence="7">
    <location>
        <begin position="3"/>
        <end position="119"/>
    </location>
</feature>
<dbReference type="Gene3D" id="3.40.50.2300">
    <property type="match status" value="1"/>
</dbReference>
<evidence type="ECO:0000256" key="4">
    <source>
        <dbReference type="ARBA" id="ARBA00023163"/>
    </source>
</evidence>
<dbReference type="SMART" id="SM00421">
    <property type="entry name" value="HTH_LUXR"/>
    <property type="match status" value="1"/>
</dbReference>
<evidence type="ECO:0000313" key="8">
    <source>
        <dbReference type="EMBL" id="SEN46057.1"/>
    </source>
</evidence>
<accession>A0A1H8GRD6</accession>
<keyword evidence="1 5" id="KW-0597">Phosphoprotein</keyword>
<evidence type="ECO:0000313" key="9">
    <source>
        <dbReference type="Proteomes" id="UP000199695"/>
    </source>
</evidence>
<evidence type="ECO:0000256" key="1">
    <source>
        <dbReference type="ARBA" id="ARBA00022553"/>
    </source>
</evidence>
<keyword evidence="3" id="KW-0238">DNA-binding</keyword>
<dbReference type="PROSITE" id="PS50043">
    <property type="entry name" value="HTH_LUXR_2"/>
    <property type="match status" value="1"/>
</dbReference>
<evidence type="ECO:0000259" key="6">
    <source>
        <dbReference type="PROSITE" id="PS50043"/>
    </source>
</evidence>
<dbReference type="PANTHER" id="PTHR43214">
    <property type="entry name" value="TWO-COMPONENT RESPONSE REGULATOR"/>
    <property type="match status" value="1"/>
</dbReference>
<evidence type="ECO:0000256" key="5">
    <source>
        <dbReference type="PROSITE-ProRule" id="PRU00169"/>
    </source>
</evidence>
<organism evidence="8 9">
    <name type="scientific">Lihuaxuella thermophila</name>
    <dbReference type="NCBI Taxonomy" id="1173111"/>
    <lineage>
        <taxon>Bacteria</taxon>
        <taxon>Bacillati</taxon>
        <taxon>Bacillota</taxon>
        <taxon>Bacilli</taxon>
        <taxon>Bacillales</taxon>
        <taxon>Thermoactinomycetaceae</taxon>
        <taxon>Lihuaxuella</taxon>
    </lineage>
</organism>
<dbReference type="InterPro" id="IPR000792">
    <property type="entry name" value="Tscrpt_reg_LuxR_C"/>
</dbReference>
<dbReference type="OrthoDB" id="2448676at2"/>
<keyword evidence="2" id="KW-0805">Transcription regulation</keyword>
<dbReference type="SMART" id="SM00448">
    <property type="entry name" value="REC"/>
    <property type="match status" value="1"/>
</dbReference>
<dbReference type="GO" id="GO:0000160">
    <property type="term" value="P:phosphorelay signal transduction system"/>
    <property type="evidence" value="ECO:0007669"/>
    <property type="project" value="InterPro"/>
</dbReference>
<dbReference type="InterPro" id="IPR011006">
    <property type="entry name" value="CheY-like_superfamily"/>
</dbReference>
<dbReference type="PRINTS" id="PR00038">
    <property type="entry name" value="HTHLUXR"/>
</dbReference>
<dbReference type="AlphaFoldDB" id="A0A1H8GRD6"/>
<dbReference type="InterPro" id="IPR001789">
    <property type="entry name" value="Sig_transdc_resp-reg_receiver"/>
</dbReference>
<sequence>MIRVLIVDDHSMIRLGLAAYLEQEPEIEIVGEAANGREAVELSQQLTPDVILMDLVMDGVDGIAATREIVNKNHRIKIIVLTSFQDEEKVHQAIEAGAFSYLLKTSEPDRIVAAIRAAVKGQSILEESITGKVLSGLRRSKEPKPHHHLTPREMEVLKQIAKGKNNQQIADELYITVKTVKAHITQILLILGVADRTQAAIYAHRNRLVD</sequence>
<reference evidence="8 9" key="1">
    <citation type="submission" date="2016-10" db="EMBL/GenBank/DDBJ databases">
        <authorList>
            <person name="de Groot N.N."/>
        </authorList>
    </citation>
    <scope>NUCLEOTIDE SEQUENCE [LARGE SCALE GENOMIC DNA]</scope>
    <source>
        <strain evidence="8 9">DSM 46701</strain>
    </source>
</reference>
<dbReference type="PROSITE" id="PS50110">
    <property type="entry name" value="RESPONSE_REGULATORY"/>
    <property type="match status" value="1"/>
</dbReference>
<evidence type="ECO:0000256" key="2">
    <source>
        <dbReference type="ARBA" id="ARBA00023015"/>
    </source>
</evidence>
<dbReference type="STRING" id="1173111.SAMN05444955_1129"/>
<evidence type="ECO:0000256" key="3">
    <source>
        <dbReference type="ARBA" id="ARBA00023125"/>
    </source>
</evidence>
<dbReference type="EMBL" id="FOCQ01000012">
    <property type="protein sequence ID" value="SEN46057.1"/>
    <property type="molecule type" value="Genomic_DNA"/>
</dbReference>
<dbReference type="GO" id="GO:0006355">
    <property type="term" value="P:regulation of DNA-templated transcription"/>
    <property type="evidence" value="ECO:0007669"/>
    <property type="project" value="InterPro"/>
</dbReference>
<dbReference type="Proteomes" id="UP000199695">
    <property type="component" value="Unassembled WGS sequence"/>
</dbReference>
<dbReference type="SUPFAM" id="SSF46894">
    <property type="entry name" value="C-terminal effector domain of the bipartite response regulators"/>
    <property type="match status" value="1"/>
</dbReference>
<dbReference type="GO" id="GO:0003677">
    <property type="term" value="F:DNA binding"/>
    <property type="evidence" value="ECO:0007669"/>
    <property type="project" value="UniProtKB-KW"/>
</dbReference>
<dbReference type="SUPFAM" id="SSF52172">
    <property type="entry name" value="CheY-like"/>
    <property type="match status" value="1"/>
</dbReference>
<protein>
    <submittedName>
        <fullName evidence="8">Two-component system, NarL family, response regulator LiaR</fullName>
    </submittedName>
</protein>
<evidence type="ECO:0000259" key="7">
    <source>
        <dbReference type="PROSITE" id="PS50110"/>
    </source>
</evidence>
<name>A0A1H8GRD6_9BACL</name>